<dbReference type="InterPro" id="IPR006578">
    <property type="entry name" value="MADF-dom"/>
</dbReference>
<evidence type="ECO:0000259" key="1">
    <source>
        <dbReference type="PROSITE" id="PS51029"/>
    </source>
</evidence>
<evidence type="ECO:0000313" key="3">
    <source>
        <dbReference type="WBParaSite" id="nRc.2.0.1.t45626-RA"/>
    </source>
</evidence>
<dbReference type="Pfam" id="PF10545">
    <property type="entry name" value="MADF_DNA_bdg"/>
    <property type="match status" value="1"/>
</dbReference>
<evidence type="ECO:0000313" key="2">
    <source>
        <dbReference type="Proteomes" id="UP000887565"/>
    </source>
</evidence>
<feature type="domain" description="MADF" evidence="1">
    <location>
        <begin position="46"/>
        <end position="89"/>
    </location>
</feature>
<dbReference type="WBParaSite" id="nRc.2.0.1.t45626-RA">
    <property type="protein sequence ID" value="nRc.2.0.1.t45626-RA"/>
    <property type="gene ID" value="nRc.2.0.1.g45626"/>
</dbReference>
<reference evidence="3" key="1">
    <citation type="submission" date="2022-11" db="UniProtKB">
        <authorList>
            <consortium name="WormBaseParasite"/>
        </authorList>
    </citation>
    <scope>IDENTIFICATION</scope>
</reference>
<dbReference type="Proteomes" id="UP000887565">
    <property type="component" value="Unplaced"/>
</dbReference>
<dbReference type="PROSITE" id="PS51029">
    <property type="entry name" value="MADF"/>
    <property type="match status" value="1"/>
</dbReference>
<organism evidence="2 3">
    <name type="scientific">Romanomermis culicivorax</name>
    <name type="common">Nematode worm</name>
    <dbReference type="NCBI Taxonomy" id="13658"/>
    <lineage>
        <taxon>Eukaryota</taxon>
        <taxon>Metazoa</taxon>
        <taxon>Ecdysozoa</taxon>
        <taxon>Nematoda</taxon>
        <taxon>Enoplea</taxon>
        <taxon>Dorylaimia</taxon>
        <taxon>Mermithida</taxon>
        <taxon>Mermithoidea</taxon>
        <taxon>Mermithidae</taxon>
        <taxon>Romanomermis</taxon>
    </lineage>
</organism>
<name>A0A915L4E9_ROMCU</name>
<proteinExistence type="predicted"/>
<accession>A0A915L4E9</accession>
<keyword evidence="2" id="KW-1185">Reference proteome</keyword>
<protein>
    <submittedName>
        <fullName evidence="3">MADF domain-containing protein</fullName>
    </submittedName>
</protein>
<dbReference type="AlphaFoldDB" id="A0A915L4E9"/>
<sequence length="89" mass="9961">SKIGVFEVPISAFSSESNSPLHYDARKVNTFPMENYVDEIELNVETFIDNVKLHPVVWNTKLASNKDKKAKTNAWSEIGEDFGISGDIS</sequence>